<proteinExistence type="predicted"/>
<dbReference type="PROSITE" id="PS50181">
    <property type="entry name" value="FBOX"/>
    <property type="match status" value="1"/>
</dbReference>
<evidence type="ECO:0000259" key="1">
    <source>
        <dbReference type="PROSITE" id="PS50181"/>
    </source>
</evidence>
<comment type="caution">
    <text evidence="2">The sequence shown here is derived from an EMBL/GenBank/DDBJ whole genome shotgun (WGS) entry which is preliminary data.</text>
</comment>
<dbReference type="InterPro" id="IPR001810">
    <property type="entry name" value="F-box_dom"/>
</dbReference>
<feature type="domain" description="F-box" evidence="1">
    <location>
        <begin position="196"/>
        <end position="243"/>
    </location>
</feature>
<dbReference type="SUPFAM" id="SSF81383">
    <property type="entry name" value="F-box domain"/>
    <property type="match status" value="1"/>
</dbReference>
<dbReference type="Pfam" id="PF12937">
    <property type="entry name" value="F-box-like"/>
    <property type="match status" value="1"/>
</dbReference>
<dbReference type="InterPro" id="IPR050648">
    <property type="entry name" value="F-box_LRR-repeat"/>
</dbReference>
<evidence type="ECO:0000313" key="3">
    <source>
        <dbReference type="Proteomes" id="UP000594638"/>
    </source>
</evidence>
<accession>A0A8S0TW57</accession>
<dbReference type="PANTHER" id="PTHR13382">
    <property type="entry name" value="MITOCHONDRIAL ATP SYNTHASE COUPLING FACTOR B"/>
    <property type="match status" value="1"/>
</dbReference>
<dbReference type="Gene3D" id="3.80.10.10">
    <property type="entry name" value="Ribonuclease Inhibitor"/>
    <property type="match status" value="1"/>
</dbReference>
<sequence>MALNQEEKLFSEEKLDDECSIDEFLDGKDKNLEQSVESNSEKVCEDIGDILPNDPFGMGVTIGLPTDPFGMDFNIGATVTAITGWIEDIEKDFGRKSSGFERGEASEDKKTNNKLFSELNFILNSSVKFESEVGDEKGIDQNSVDSVMDSDNDLDHDLYEHHLSGGNIEELICFGCEKCSISIDEKKAHELVTNYNDGNEGAPPDALFFALGYLGVRDLFSVERVCKSLRYAVQNDPLLWRDIQIDYPLNVNITDDALVELTDRAQGGLRSLNLVDCFKIKDSGLKRVLEKNPRLTKLSVPGCIKLSIEGVLSSLKLFKSSSKTGIKHLRIGGICNIKDDQLKELRLLLGADKDKQDTANKPHFYRYGQLYLSLDNECAIDVETCPRCQQVRLVYDCPAESCQQKPHTSQSCRGCTFCISRCINCGRCLSDTDYEETFHLDFICLGCWMDILNWQEGVVLSPKNTYIHQHSSYRFYRYG</sequence>
<dbReference type="PANTHER" id="PTHR13382:SF20">
    <property type="entry name" value="F-BOX PROTEIN SKIP14-LIKE"/>
    <property type="match status" value="1"/>
</dbReference>
<evidence type="ECO:0000313" key="2">
    <source>
        <dbReference type="EMBL" id="CAA3009815.1"/>
    </source>
</evidence>
<dbReference type="Proteomes" id="UP000594638">
    <property type="component" value="Unassembled WGS sequence"/>
</dbReference>
<reference evidence="2 3" key="1">
    <citation type="submission" date="2019-12" db="EMBL/GenBank/DDBJ databases">
        <authorList>
            <person name="Alioto T."/>
            <person name="Alioto T."/>
            <person name="Gomez Garrido J."/>
        </authorList>
    </citation>
    <scope>NUCLEOTIDE SEQUENCE [LARGE SCALE GENOMIC DNA]</scope>
</reference>
<dbReference type="InterPro" id="IPR036047">
    <property type="entry name" value="F-box-like_dom_sf"/>
</dbReference>
<dbReference type="AlphaFoldDB" id="A0A8S0TW57"/>
<dbReference type="GO" id="GO:0005737">
    <property type="term" value="C:cytoplasm"/>
    <property type="evidence" value="ECO:0007669"/>
    <property type="project" value="TreeGrafter"/>
</dbReference>
<dbReference type="Gramene" id="OE9A096080T1">
    <property type="protein sequence ID" value="OE9A096080C1"/>
    <property type="gene ID" value="OE9A096080"/>
</dbReference>
<dbReference type="InterPro" id="IPR032675">
    <property type="entry name" value="LRR_dom_sf"/>
</dbReference>
<name>A0A8S0TW57_OLEEU</name>
<protein>
    <submittedName>
        <fullName evidence="2">F-box SKIP14-like</fullName>
    </submittedName>
</protein>
<dbReference type="SUPFAM" id="SSF52047">
    <property type="entry name" value="RNI-like"/>
    <property type="match status" value="1"/>
</dbReference>
<gene>
    <name evidence="2" type="ORF">OLEA9_A096080</name>
</gene>
<keyword evidence="3" id="KW-1185">Reference proteome</keyword>
<dbReference type="EMBL" id="CACTIH010007326">
    <property type="protein sequence ID" value="CAA3009815.1"/>
    <property type="molecule type" value="Genomic_DNA"/>
</dbReference>
<dbReference type="OrthoDB" id="10044893at2759"/>
<organism evidence="2 3">
    <name type="scientific">Olea europaea subsp. europaea</name>
    <dbReference type="NCBI Taxonomy" id="158383"/>
    <lineage>
        <taxon>Eukaryota</taxon>
        <taxon>Viridiplantae</taxon>
        <taxon>Streptophyta</taxon>
        <taxon>Embryophyta</taxon>
        <taxon>Tracheophyta</taxon>
        <taxon>Spermatophyta</taxon>
        <taxon>Magnoliopsida</taxon>
        <taxon>eudicotyledons</taxon>
        <taxon>Gunneridae</taxon>
        <taxon>Pentapetalae</taxon>
        <taxon>asterids</taxon>
        <taxon>lamiids</taxon>
        <taxon>Lamiales</taxon>
        <taxon>Oleaceae</taxon>
        <taxon>Oleeae</taxon>
        <taxon>Olea</taxon>
    </lineage>
</organism>